<feature type="domain" description="SH2" evidence="14">
    <location>
        <begin position="190"/>
        <end position="293"/>
    </location>
</feature>
<keyword evidence="6 9" id="KW-0727">SH2 domain</keyword>
<evidence type="ECO:0000256" key="2">
    <source>
        <dbReference type="ARBA" id="ARBA00022679"/>
    </source>
</evidence>
<dbReference type="SUPFAM" id="SSF50044">
    <property type="entry name" value="SH3-domain"/>
    <property type="match status" value="1"/>
</dbReference>
<evidence type="ECO:0000256" key="7">
    <source>
        <dbReference type="ARBA" id="ARBA00023137"/>
    </source>
</evidence>
<dbReference type="Gene3D" id="1.10.510.10">
    <property type="entry name" value="Transferase(Phosphotransferase) domain 1"/>
    <property type="match status" value="1"/>
</dbReference>
<dbReference type="InterPro" id="IPR000980">
    <property type="entry name" value="SH2"/>
</dbReference>
<sequence length="1360" mass="147095">MGAQQGKDLRPSGGSSSSCGSAPRSSNLKRKNNNNNSSSAGQGGGSGNGSTGRLEQRLSTQLNSANVFAEHNDFFCDQLGVQHRPLPSVPPVGGIPDELWVTANSSWTSKENLLDDNDPTSSADSDVFVALYDFQAGGDNQLALAKGDQIKVLSYNKTNEWCEAQSRTGQVGWVPANYITPANSLEKHSWYHGPISRNAAEYLLSSGINGSFLVRESESSPGQRSISLRCEGRVYHYRINVSDEDVTGSSCTGGSNRGKVYVTSECRFNTLAELVHHHSLVADGLITQLLYPAPKRNKPAVFALSPEPDEWEIDRTDIVMKHKLGGGQYGDVYEATWKRHNITVAVKTLKEDTMALNDFMEEATLMKEMRHPNLVQLMGVCTREPPFFIITEFMPHGNLLEYLRGSSPESMDAVVLMHMATQVASAMAYLESCNFIHRDLAARNCLVGENHLIKVADFGLARLMRDDDTYTAHAGAKFPIKWTAPEGLAFNKFSTKSDVWAFGILLWEIATYGMSPYPGVDLSEVYRMLESGYRMGCPAGCPSSVYELMRKCWSWNAADRPSFREILEMLEHMFQHSSIQEEVERQLENQQTTSTSFEFEDLPPPPANIAPMPLTPKKESPVAKMGIILPSANAPSKGGSVQMRGKTNKAKQAPAPPKRTSSFRDSSCVPDEGTTPSTENFGSLEKVCENDEEEPVRLRVQQQQQQQMQQQHAQQQTLGGLKLSAAPRRVNEQQVQIAALEVQNVKKAINRYGTLPKNARIGAYLESLRQHGLHTGVPNGAAPPPPTKSGDMVHYSVSRQAPPPAAANIHDVTNSSNVCNFATDDNNLATPFFLRQKSDLTHNKGGGITEELNQKWKRDSRPEELTTSVTTTISGAGGSSGSGGVVGGLSSFGSSFLRRSIKKSPSKASELPRKSGSVDHLDSMREETSVSVSFTSTSTGKGGDGNSSSKDKESKKKEKKDKKDREKEERKRKDKEQDNSSKTERERNRSGHVAASNPQVQRQMDEAGTTVPPLFTELFESIKAKAAKKSAEGGTNALVQLKALNQENSSPKLHVRNGNAAASNGTGAAGIGSGIEREVERRTSSGNSSGEEEKRQSAGSISSLKKLWEGTTSNNQVNVNANSPNVMNPNNSLHASPNSTSVAASSPLSSQISPGSNQKGTGQQLGGGRPETLKTGKPPTDVKGKGRTPEGAPALSTQSQGTEKPVIPTKPSLIKSKSMVLGIGSVGGGKKLAPKPPLPASKPAPLVAGDRESVANTKSSIIETSAAITQTVGTLKSSTTLTSSHIIQLSDKVQLLHTTCSAYSETIPPAGRFKFRELMSRLETQGNSLRGTTNNNVSQTAKTLDELHNTVRDLVNLVQR</sequence>
<dbReference type="InterPro" id="IPR035837">
    <property type="entry name" value="ABL_SH2"/>
</dbReference>
<feature type="compositionally biased region" description="Low complexity" evidence="13">
    <location>
        <begin position="1139"/>
        <end position="1156"/>
    </location>
</feature>
<feature type="region of interest" description="Disordered" evidence="13">
    <location>
        <begin position="1"/>
        <end position="53"/>
    </location>
</feature>
<dbReference type="Pfam" id="PF00018">
    <property type="entry name" value="SH3_1"/>
    <property type="match status" value="1"/>
</dbReference>
<dbReference type="SMART" id="SM00326">
    <property type="entry name" value="SH3"/>
    <property type="match status" value="1"/>
</dbReference>
<feature type="compositionally biased region" description="Low complexity" evidence="13">
    <location>
        <begin position="1057"/>
        <end position="1066"/>
    </location>
</feature>
<dbReference type="InterPro" id="IPR036860">
    <property type="entry name" value="SH2_dom_sf"/>
</dbReference>
<evidence type="ECO:0000256" key="6">
    <source>
        <dbReference type="ARBA" id="ARBA00022999"/>
    </source>
</evidence>
<evidence type="ECO:0000256" key="3">
    <source>
        <dbReference type="ARBA" id="ARBA00022741"/>
    </source>
</evidence>
<evidence type="ECO:0000313" key="18">
    <source>
        <dbReference type="Proteomes" id="UP000594260"/>
    </source>
</evidence>
<evidence type="ECO:0000313" key="17">
    <source>
        <dbReference type="EnsemblMetazoa" id="XP_022644241"/>
    </source>
</evidence>
<dbReference type="CDD" id="cd11850">
    <property type="entry name" value="SH3_Abl"/>
    <property type="match status" value="1"/>
</dbReference>
<dbReference type="PRINTS" id="PR00401">
    <property type="entry name" value="SH2DOMAIN"/>
</dbReference>
<dbReference type="InterPro" id="IPR017441">
    <property type="entry name" value="Protein_kinase_ATP_BS"/>
</dbReference>
<keyword evidence="7 12" id="KW-0829">Tyrosine-protein kinase</keyword>
<evidence type="ECO:0000256" key="13">
    <source>
        <dbReference type="SAM" id="MobiDB-lite"/>
    </source>
</evidence>
<feature type="compositionally biased region" description="Basic and acidic residues" evidence="13">
    <location>
        <begin position="949"/>
        <end position="989"/>
    </location>
</feature>
<feature type="region of interest" description="Disordered" evidence="13">
    <location>
        <begin position="903"/>
        <end position="1009"/>
    </location>
</feature>
<feature type="compositionally biased region" description="Gly residues" evidence="13">
    <location>
        <begin position="41"/>
        <end position="50"/>
    </location>
</feature>
<dbReference type="SMART" id="SM00219">
    <property type="entry name" value="TyrKc"/>
    <property type="match status" value="1"/>
</dbReference>
<feature type="binding site" evidence="11">
    <location>
        <position position="347"/>
    </location>
    <ligand>
        <name>ATP</name>
        <dbReference type="ChEBI" id="CHEBI:30616"/>
    </ligand>
</feature>
<keyword evidence="18" id="KW-1185">Reference proteome</keyword>
<dbReference type="InterPro" id="IPR001452">
    <property type="entry name" value="SH3_domain"/>
</dbReference>
<evidence type="ECO:0000259" key="16">
    <source>
        <dbReference type="PROSITE" id="PS50011"/>
    </source>
</evidence>
<keyword evidence="1 10" id="KW-0728">SH3 domain</keyword>
<feature type="region of interest" description="Disordered" evidence="13">
    <location>
        <begin position="630"/>
        <end position="715"/>
    </location>
</feature>
<feature type="region of interest" description="Disordered" evidence="13">
    <location>
        <begin position="1048"/>
        <end position="1210"/>
    </location>
</feature>
<evidence type="ECO:0000256" key="9">
    <source>
        <dbReference type="PROSITE-ProRule" id="PRU00191"/>
    </source>
</evidence>
<dbReference type="Gene3D" id="1.20.120.330">
    <property type="entry name" value="Nucleotidyltransferases domain 2"/>
    <property type="match status" value="1"/>
</dbReference>
<dbReference type="OrthoDB" id="98077at2759"/>
<dbReference type="Gene3D" id="2.30.30.40">
    <property type="entry name" value="SH3 Domains"/>
    <property type="match status" value="1"/>
</dbReference>
<dbReference type="PROSITE" id="PS50002">
    <property type="entry name" value="SH3"/>
    <property type="match status" value="1"/>
</dbReference>
<dbReference type="InterPro" id="IPR015015">
    <property type="entry name" value="F-actin-binding"/>
</dbReference>
<dbReference type="EnsemblMetazoa" id="XM_022788506">
    <property type="protein sequence ID" value="XP_022644241"/>
    <property type="gene ID" value="LOC111243251"/>
</dbReference>
<feature type="compositionally biased region" description="Basic and acidic residues" evidence="13">
    <location>
        <begin position="910"/>
        <end position="928"/>
    </location>
</feature>
<feature type="region of interest" description="Disordered" evidence="13">
    <location>
        <begin position="581"/>
        <end position="605"/>
    </location>
</feature>
<dbReference type="InterPro" id="IPR008266">
    <property type="entry name" value="Tyr_kinase_AS"/>
</dbReference>
<protein>
    <recommendedName>
        <fullName evidence="12">Tyrosine-protein kinase</fullName>
        <ecNumber evidence="12">2.7.10.2</ecNumber>
    </recommendedName>
</protein>
<keyword evidence="5 11" id="KW-0067">ATP-binding</keyword>
<proteinExistence type="inferred from homology"/>
<dbReference type="SUPFAM" id="SSF55550">
    <property type="entry name" value="SH2 domain"/>
    <property type="match status" value="1"/>
</dbReference>
<dbReference type="RefSeq" id="XP_022644241.1">
    <property type="nucleotide sequence ID" value="XM_022788506.1"/>
</dbReference>
<dbReference type="InterPro" id="IPR020635">
    <property type="entry name" value="Tyr_kinase_cat_dom"/>
</dbReference>
<reference evidence="17" key="1">
    <citation type="submission" date="2021-01" db="UniProtKB">
        <authorList>
            <consortium name="EnsemblMetazoa"/>
        </authorList>
    </citation>
    <scope>IDENTIFICATION</scope>
</reference>
<dbReference type="InParanoid" id="A0A7M7M358"/>
<keyword evidence="4 12" id="KW-0418">Kinase</keyword>
<dbReference type="PRINTS" id="PR00452">
    <property type="entry name" value="SH3DOMAIN"/>
</dbReference>
<feature type="compositionally biased region" description="Gly residues" evidence="13">
    <location>
        <begin position="875"/>
        <end position="885"/>
    </location>
</feature>
<feature type="region of interest" description="Disordered" evidence="13">
    <location>
        <begin position="856"/>
        <end position="885"/>
    </location>
</feature>
<dbReference type="SMART" id="SM00252">
    <property type="entry name" value="SH2"/>
    <property type="match status" value="1"/>
</dbReference>
<dbReference type="FunFam" id="2.30.30.40:FF:000010">
    <property type="entry name" value="Tyrosine-protein kinase"/>
    <property type="match status" value="1"/>
</dbReference>
<dbReference type="GO" id="GO:0002009">
    <property type="term" value="P:morphogenesis of an epithelium"/>
    <property type="evidence" value="ECO:0007669"/>
    <property type="project" value="UniProtKB-ARBA"/>
</dbReference>
<evidence type="ECO:0000259" key="15">
    <source>
        <dbReference type="PROSITE" id="PS50002"/>
    </source>
</evidence>
<comment type="similarity">
    <text evidence="12">Belongs to the protein kinase superfamily. Tyr protein kinase family.</text>
</comment>
<dbReference type="PROSITE" id="PS50011">
    <property type="entry name" value="PROTEIN_KINASE_DOM"/>
    <property type="match status" value="1"/>
</dbReference>
<feature type="domain" description="SH3" evidence="15">
    <location>
        <begin position="123"/>
        <end position="184"/>
    </location>
</feature>
<feature type="compositionally biased region" description="Polar residues" evidence="13">
    <location>
        <begin position="588"/>
        <end position="597"/>
    </location>
</feature>
<feature type="compositionally biased region" description="Low complexity" evidence="13">
    <location>
        <begin position="701"/>
        <end position="715"/>
    </location>
</feature>
<dbReference type="PROSITE" id="PS00107">
    <property type="entry name" value="PROTEIN_KINASE_ATP"/>
    <property type="match status" value="1"/>
</dbReference>
<dbReference type="Pfam" id="PF08919">
    <property type="entry name" value="F_actin_bind"/>
    <property type="match status" value="1"/>
</dbReference>
<dbReference type="FunFam" id="1.10.510.10:FF:000070">
    <property type="entry name" value="Tyrosine-protein kinase"/>
    <property type="match status" value="1"/>
</dbReference>
<dbReference type="CDD" id="cd05052">
    <property type="entry name" value="PTKc_Abl"/>
    <property type="match status" value="1"/>
</dbReference>
<feature type="domain" description="Protein kinase" evidence="16">
    <location>
        <begin position="318"/>
        <end position="575"/>
    </location>
</feature>
<organism evidence="17 18">
    <name type="scientific">Varroa destructor</name>
    <name type="common">Honeybee mite</name>
    <dbReference type="NCBI Taxonomy" id="109461"/>
    <lineage>
        <taxon>Eukaryota</taxon>
        <taxon>Metazoa</taxon>
        <taxon>Ecdysozoa</taxon>
        <taxon>Arthropoda</taxon>
        <taxon>Chelicerata</taxon>
        <taxon>Arachnida</taxon>
        <taxon>Acari</taxon>
        <taxon>Parasitiformes</taxon>
        <taxon>Mesostigmata</taxon>
        <taxon>Gamasina</taxon>
        <taxon>Dermanyssoidea</taxon>
        <taxon>Varroidae</taxon>
        <taxon>Varroa</taxon>
    </lineage>
</organism>
<evidence type="ECO:0000256" key="12">
    <source>
        <dbReference type="RuleBase" id="RU362096"/>
    </source>
</evidence>
<dbReference type="SMART" id="SM00808">
    <property type="entry name" value="FABD"/>
    <property type="match status" value="1"/>
</dbReference>
<evidence type="ECO:0000256" key="8">
    <source>
        <dbReference type="ARBA" id="ARBA00051245"/>
    </source>
</evidence>
<dbReference type="FunFam" id="3.30.505.10:FF:000004">
    <property type="entry name" value="Tyrosine-protein kinase"/>
    <property type="match status" value="1"/>
</dbReference>
<dbReference type="PROSITE" id="PS00109">
    <property type="entry name" value="PROTEIN_KINASE_TYR"/>
    <property type="match status" value="1"/>
</dbReference>
<dbReference type="GO" id="GO:0023052">
    <property type="term" value="P:signaling"/>
    <property type="evidence" value="ECO:0007669"/>
    <property type="project" value="UniProtKB-ARBA"/>
</dbReference>
<evidence type="ECO:0000256" key="5">
    <source>
        <dbReference type="ARBA" id="ARBA00022840"/>
    </source>
</evidence>
<dbReference type="Pfam" id="PF00017">
    <property type="entry name" value="SH2"/>
    <property type="match status" value="1"/>
</dbReference>
<accession>A0A7M7M358</accession>
<dbReference type="GeneID" id="111243251"/>
<dbReference type="Proteomes" id="UP000594260">
    <property type="component" value="Unplaced"/>
</dbReference>
<dbReference type="SUPFAM" id="SSF56112">
    <property type="entry name" value="Protein kinase-like (PK-like)"/>
    <property type="match status" value="1"/>
</dbReference>
<dbReference type="InterPro" id="IPR000719">
    <property type="entry name" value="Prot_kinase_dom"/>
</dbReference>
<dbReference type="FunFam" id="3.30.200.20:FF:000037">
    <property type="entry name" value="Tyrosine-protein kinase"/>
    <property type="match status" value="1"/>
</dbReference>
<evidence type="ECO:0000259" key="14">
    <source>
        <dbReference type="PROSITE" id="PS50001"/>
    </source>
</evidence>
<dbReference type="PROSITE" id="PS50001">
    <property type="entry name" value="SH2"/>
    <property type="match status" value="1"/>
</dbReference>
<dbReference type="GO" id="GO:0048468">
    <property type="term" value="P:cell development"/>
    <property type="evidence" value="ECO:0007669"/>
    <property type="project" value="UniProtKB-ARBA"/>
</dbReference>
<evidence type="ECO:0000256" key="11">
    <source>
        <dbReference type="PROSITE-ProRule" id="PRU10141"/>
    </source>
</evidence>
<dbReference type="CTD" id="45821"/>
<dbReference type="FunCoup" id="A0A7M7M358">
    <property type="interactions" value="61"/>
</dbReference>
<dbReference type="Gene3D" id="3.30.200.20">
    <property type="entry name" value="Phosphorylase Kinase, domain 1"/>
    <property type="match status" value="1"/>
</dbReference>
<dbReference type="KEGG" id="vde:111243251"/>
<feature type="compositionally biased region" description="Low complexity" evidence="13">
    <location>
        <begin position="1114"/>
        <end position="1132"/>
    </location>
</feature>
<dbReference type="PRINTS" id="PR00109">
    <property type="entry name" value="TYRKINASE"/>
</dbReference>
<comment type="catalytic activity">
    <reaction evidence="8 12">
        <text>L-tyrosyl-[protein] + ATP = O-phospho-L-tyrosyl-[protein] + ADP + H(+)</text>
        <dbReference type="Rhea" id="RHEA:10596"/>
        <dbReference type="Rhea" id="RHEA-COMP:10136"/>
        <dbReference type="Rhea" id="RHEA-COMP:20101"/>
        <dbReference type="ChEBI" id="CHEBI:15378"/>
        <dbReference type="ChEBI" id="CHEBI:30616"/>
        <dbReference type="ChEBI" id="CHEBI:46858"/>
        <dbReference type="ChEBI" id="CHEBI:61978"/>
        <dbReference type="ChEBI" id="CHEBI:456216"/>
        <dbReference type="EC" id="2.7.10.2"/>
    </reaction>
</comment>
<dbReference type="InterPro" id="IPR001245">
    <property type="entry name" value="Ser-Thr/Tyr_kinase_cat_dom"/>
</dbReference>
<dbReference type="Gene3D" id="3.30.505.10">
    <property type="entry name" value="SH2 domain"/>
    <property type="match status" value="1"/>
</dbReference>
<keyword evidence="3 11" id="KW-0547">Nucleotide-binding</keyword>
<evidence type="ECO:0000256" key="4">
    <source>
        <dbReference type="ARBA" id="ARBA00022777"/>
    </source>
</evidence>
<keyword evidence="2 12" id="KW-0808">Transferase</keyword>
<feature type="compositionally biased region" description="Low complexity" evidence="13">
    <location>
        <begin position="12"/>
        <end position="26"/>
    </location>
</feature>
<dbReference type="GO" id="GO:0004715">
    <property type="term" value="F:non-membrane spanning protein tyrosine kinase activity"/>
    <property type="evidence" value="ECO:0007669"/>
    <property type="project" value="UniProtKB-EC"/>
</dbReference>
<dbReference type="CDD" id="cd09935">
    <property type="entry name" value="SH2_ABL"/>
    <property type="match status" value="1"/>
</dbReference>
<dbReference type="Pfam" id="PF07714">
    <property type="entry name" value="PK_Tyr_Ser-Thr"/>
    <property type="match status" value="1"/>
</dbReference>
<feature type="compositionally biased region" description="Low complexity" evidence="13">
    <location>
        <begin position="929"/>
        <end position="939"/>
    </location>
</feature>
<dbReference type="GO" id="GO:0007154">
    <property type="term" value="P:cell communication"/>
    <property type="evidence" value="ECO:0007669"/>
    <property type="project" value="UniProtKB-ARBA"/>
</dbReference>
<dbReference type="GO" id="GO:0005524">
    <property type="term" value="F:ATP binding"/>
    <property type="evidence" value="ECO:0007669"/>
    <property type="project" value="UniProtKB-UniRule"/>
</dbReference>
<name>A0A7M7M358_VARDE</name>
<dbReference type="InterPro" id="IPR050198">
    <property type="entry name" value="Non-receptor_tyrosine_kinases"/>
</dbReference>
<dbReference type="OMA" id="VFERCMK"/>
<evidence type="ECO:0000256" key="1">
    <source>
        <dbReference type="ARBA" id="ARBA00022443"/>
    </source>
</evidence>
<evidence type="ECO:0000256" key="10">
    <source>
        <dbReference type="PROSITE-ProRule" id="PRU00192"/>
    </source>
</evidence>
<dbReference type="EC" id="2.7.10.2" evidence="12"/>
<dbReference type="GO" id="GO:0051129">
    <property type="term" value="P:negative regulation of cellular component organization"/>
    <property type="evidence" value="ECO:0007669"/>
    <property type="project" value="UniProtKB-ARBA"/>
</dbReference>
<dbReference type="InterPro" id="IPR011009">
    <property type="entry name" value="Kinase-like_dom_sf"/>
</dbReference>
<dbReference type="PANTHER" id="PTHR24418">
    <property type="entry name" value="TYROSINE-PROTEIN KINASE"/>
    <property type="match status" value="1"/>
</dbReference>
<dbReference type="InterPro" id="IPR036028">
    <property type="entry name" value="SH3-like_dom_sf"/>
</dbReference>